<proteinExistence type="predicted"/>
<dbReference type="AlphaFoldDB" id="A0A0F3GS86"/>
<reference evidence="1 2" key="1">
    <citation type="submission" date="2015-02" db="EMBL/GenBank/DDBJ databases">
        <title>Single-cell genomics of uncultivated deep-branching MTB reveals a conserved set of magnetosome genes.</title>
        <authorList>
            <person name="Kolinko S."/>
            <person name="Richter M."/>
            <person name="Glockner F.O."/>
            <person name="Brachmann A."/>
            <person name="Schuler D."/>
        </authorList>
    </citation>
    <scope>NUCLEOTIDE SEQUENCE [LARGE SCALE GENOMIC DNA]</scope>
    <source>
        <strain evidence="1">TM-1</strain>
    </source>
</reference>
<dbReference type="Pfam" id="PF12784">
    <property type="entry name" value="PDDEXK_2"/>
    <property type="match status" value="1"/>
</dbReference>
<accession>A0A0F3GS86</accession>
<organism evidence="1 2">
    <name type="scientific">Candidatus Magnetobacterium bavaricum</name>
    <dbReference type="NCBI Taxonomy" id="29290"/>
    <lineage>
        <taxon>Bacteria</taxon>
        <taxon>Pseudomonadati</taxon>
        <taxon>Nitrospirota</taxon>
        <taxon>Thermodesulfovibrionia</taxon>
        <taxon>Thermodesulfovibrionales</taxon>
        <taxon>Candidatus Magnetobacteriaceae</taxon>
        <taxon>Candidatus Magnetobacterium</taxon>
    </lineage>
</organism>
<comment type="caution">
    <text evidence="1">The sequence shown here is derived from an EMBL/GenBank/DDBJ whole genome shotgun (WGS) entry which is preliminary data.</text>
</comment>
<protein>
    <submittedName>
        <fullName evidence="1">Transposase</fullName>
    </submittedName>
</protein>
<evidence type="ECO:0000313" key="1">
    <source>
        <dbReference type="EMBL" id="KJU84751.1"/>
    </source>
</evidence>
<gene>
    <name evidence="1" type="ORF">MBAV_003054</name>
</gene>
<sequence>MRFVDVKSDIAFKRIFSNENKKDILISFLNAVLDLSGDREIGDIEILNPYQVPERDGLKETRQLISKNYGWRHSRYPKFRFG</sequence>
<keyword evidence="2" id="KW-1185">Reference proteome</keyword>
<dbReference type="Proteomes" id="UP000033423">
    <property type="component" value="Unassembled WGS sequence"/>
</dbReference>
<evidence type="ECO:0000313" key="2">
    <source>
        <dbReference type="Proteomes" id="UP000033423"/>
    </source>
</evidence>
<dbReference type="EMBL" id="LACI01001311">
    <property type="protein sequence ID" value="KJU84751.1"/>
    <property type="molecule type" value="Genomic_DNA"/>
</dbReference>
<name>A0A0F3GS86_9BACT</name>